<reference evidence="2" key="1">
    <citation type="submission" date="2018-02" db="EMBL/GenBank/DDBJ databases">
        <title>Rhizophora mucronata_Transcriptome.</title>
        <authorList>
            <person name="Meera S.P."/>
            <person name="Sreeshan A."/>
            <person name="Augustine A."/>
        </authorList>
    </citation>
    <scope>NUCLEOTIDE SEQUENCE</scope>
    <source>
        <tissue evidence="2">Leaf</tissue>
    </source>
</reference>
<evidence type="ECO:0000313" key="2">
    <source>
        <dbReference type="EMBL" id="MBX47063.1"/>
    </source>
</evidence>
<accession>A0A2P2NX64</accession>
<protein>
    <submittedName>
        <fullName evidence="2">Uncharacterized protein</fullName>
    </submittedName>
</protein>
<keyword evidence="1" id="KW-0812">Transmembrane</keyword>
<keyword evidence="1" id="KW-0472">Membrane</keyword>
<keyword evidence="1" id="KW-1133">Transmembrane helix</keyword>
<feature type="transmembrane region" description="Helical" evidence="1">
    <location>
        <begin position="6"/>
        <end position="24"/>
    </location>
</feature>
<name>A0A2P2NX64_RHIMU</name>
<dbReference type="AlphaFoldDB" id="A0A2P2NX64"/>
<evidence type="ECO:0000256" key="1">
    <source>
        <dbReference type="SAM" id="Phobius"/>
    </source>
</evidence>
<organism evidence="2">
    <name type="scientific">Rhizophora mucronata</name>
    <name type="common">Asiatic mangrove</name>
    <dbReference type="NCBI Taxonomy" id="61149"/>
    <lineage>
        <taxon>Eukaryota</taxon>
        <taxon>Viridiplantae</taxon>
        <taxon>Streptophyta</taxon>
        <taxon>Embryophyta</taxon>
        <taxon>Tracheophyta</taxon>
        <taxon>Spermatophyta</taxon>
        <taxon>Magnoliopsida</taxon>
        <taxon>eudicotyledons</taxon>
        <taxon>Gunneridae</taxon>
        <taxon>Pentapetalae</taxon>
        <taxon>rosids</taxon>
        <taxon>fabids</taxon>
        <taxon>Malpighiales</taxon>
        <taxon>Rhizophoraceae</taxon>
        <taxon>Rhizophora</taxon>
    </lineage>
</organism>
<proteinExistence type="predicted"/>
<sequence>MANPTSLVLVLNRFGMVFSAVWYGRCLQSFDL</sequence>
<dbReference type="EMBL" id="GGEC01066579">
    <property type="protein sequence ID" value="MBX47063.1"/>
    <property type="molecule type" value="Transcribed_RNA"/>
</dbReference>